<dbReference type="SUPFAM" id="SSF49899">
    <property type="entry name" value="Concanavalin A-like lectins/glucanases"/>
    <property type="match status" value="1"/>
</dbReference>
<comment type="similarity">
    <text evidence="1 4">Belongs to the glycosyl hydrolase 43 family.</text>
</comment>
<dbReference type="InterPro" id="IPR013320">
    <property type="entry name" value="ConA-like_dom_sf"/>
</dbReference>
<dbReference type="Proteomes" id="UP000391834">
    <property type="component" value="Unassembled WGS sequence"/>
</dbReference>
<dbReference type="RefSeq" id="WP_027585888.1">
    <property type="nucleotide sequence ID" value="NZ_BLAX01000001.1"/>
</dbReference>
<dbReference type="PANTHER" id="PTHR42812:SF12">
    <property type="entry name" value="BETA-XYLOSIDASE-RELATED"/>
    <property type="match status" value="1"/>
</dbReference>
<dbReference type="GO" id="GO:0005975">
    <property type="term" value="P:carbohydrate metabolic process"/>
    <property type="evidence" value="ECO:0007669"/>
    <property type="project" value="InterPro"/>
</dbReference>
<dbReference type="AlphaFoldDB" id="A0A5M4AX65"/>
<reference evidence="7 8" key="1">
    <citation type="submission" date="2019-10" db="EMBL/GenBank/DDBJ databases">
        <title>Prolixibacter strains distinguished by the presence of nitrate reductase genes were adept at nitrate-dependent anaerobic corrosion of metallic iron and carbon steel.</title>
        <authorList>
            <person name="Iino T."/>
            <person name="Shono N."/>
            <person name="Ito K."/>
            <person name="Nakamura R."/>
            <person name="Sueoka K."/>
            <person name="Harayama S."/>
            <person name="Ohkuma M."/>
        </authorList>
    </citation>
    <scope>NUCLEOTIDE SEQUENCE [LARGE SCALE GENOMIC DNA]</scope>
    <source>
        <strain evidence="7 8">JCM 13498</strain>
    </source>
</reference>
<feature type="domain" description="Beta-xylosidase C-terminal Concanavalin A-like" evidence="6">
    <location>
        <begin position="177"/>
        <end position="297"/>
    </location>
</feature>
<gene>
    <name evidence="7" type="ORF">PbJCM13498_13680</name>
</gene>
<dbReference type="InterPro" id="IPR023296">
    <property type="entry name" value="Glyco_hydro_beta-prop_sf"/>
</dbReference>
<protein>
    <recommendedName>
        <fullName evidence="6">Beta-xylosidase C-terminal Concanavalin A-like domain-containing protein</fullName>
    </recommendedName>
</protein>
<organism evidence="7 8">
    <name type="scientific">Prolixibacter bellariivorans</name>
    <dbReference type="NCBI Taxonomy" id="314319"/>
    <lineage>
        <taxon>Bacteria</taxon>
        <taxon>Pseudomonadati</taxon>
        <taxon>Bacteroidota</taxon>
        <taxon>Bacteroidia</taxon>
        <taxon>Marinilabiliales</taxon>
        <taxon>Prolixibacteraceae</taxon>
        <taxon>Prolixibacter</taxon>
    </lineage>
</organism>
<dbReference type="GO" id="GO:0004553">
    <property type="term" value="F:hydrolase activity, hydrolyzing O-glycosyl compounds"/>
    <property type="evidence" value="ECO:0007669"/>
    <property type="project" value="InterPro"/>
</dbReference>
<feature type="signal peptide" evidence="5">
    <location>
        <begin position="1"/>
        <end position="24"/>
    </location>
</feature>
<keyword evidence="3 4" id="KW-0326">Glycosidase</keyword>
<dbReference type="Gene3D" id="2.60.120.200">
    <property type="match status" value="1"/>
</dbReference>
<keyword evidence="8" id="KW-1185">Reference proteome</keyword>
<dbReference type="InterPro" id="IPR006710">
    <property type="entry name" value="Glyco_hydro_43"/>
</dbReference>
<evidence type="ECO:0000313" key="7">
    <source>
        <dbReference type="EMBL" id="GET32505.1"/>
    </source>
</evidence>
<feature type="chain" id="PRO_5024306139" description="Beta-xylosidase C-terminal Concanavalin A-like domain-containing protein" evidence="5">
    <location>
        <begin position="25"/>
        <end position="298"/>
    </location>
</feature>
<proteinExistence type="inferred from homology"/>
<dbReference type="EMBL" id="BLAX01000001">
    <property type="protein sequence ID" value="GET32505.1"/>
    <property type="molecule type" value="Genomic_DNA"/>
</dbReference>
<dbReference type="InterPro" id="IPR051795">
    <property type="entry name" value="Glycosyl_Hydrlase_43"/>
</dbReference>
<name>A0A5M4AX65_9BACT</name>
<comment type="caution">
    <text evidence="7">The sequence shown here is derived from an EMBL/GenBank/DDBJ whole genome shotgun (WGS) entry which is preliminary data.</text>
</comment>
<evidence type="ECO:0000256" key="3">
    <source>
        <dbReference type="ARBA" id="ARBA00023295"/>
    </source>
</evidence>
<accession>A0A5M4AX65</accession>
<dbReference type="Pfam" id="PF17851">
    <property type="entry name" value="GH43_C2"/>
    <property type="match status" value="1"/>
</dbReference>
<evidence type="ECO:0000256" key="2">
    <source>
        <dbReference type="ARBA" id="ARBA00022801"/>
    </source>
</evidence>
<keyword evidence="5" id="KW-0732">Signal</keyword>
<dbReference type="PANTHER" id="PTHR42812">
    <property type="entry name" value="BETA-XYLOSIDASE"/>
    <property type="match status" value="1"/>
</dbReference>
<dbReference type="Gene3D" id="2.115.10.20">
    <property type="entry name" value="Glycosyl hydrolase domain, family 43"/>
    <property type="match status" value="1"/>
</dbReference>
<sequence length="298" mass="33624">MKKRNKIYLLGLLLIASHISHSMAQQKSDSLYVSKVWVADNGDGTYKNPVLHADYSDLDAIRVGTDFYMTASSFNCIPGLPILQSKDLVNWYLIGYALQKQPPFDVCDKPQHGNGVWAPCIRYHDDEYYIFYPDPDYGIYMIKAKNPKGPWSGPLLIKAGKGLIDPSPLWNDDNRFDGEEVGLIVMGEDYQYIKPEQENKQLMVKTVSCHNARKGNPEKEILQQKSTSQTVYFRLTVLDGAVCSFSFSADGKKFIDAGGKFHAVPGRWIGAKVGLFALRNRKINDAGNADIDWFRIEK</sequence>
<evidence type="ECO:0000256" key="1">
    <source>
        <dbReference type="ARBA" id="ARBA00009865"/>
    </source>
</evidence>
<evidence type="ECO:0000259" key="6">
    <source>
        <dbReference type="Pfam" id="PF17851"/>
    </source>
</evidence>
<dbReference type="InterPro" id="IPR041542">
    <property type="entry name" value="GH43_C2"/>
</dbReference>
<evidence type="ECO:0000256" key="4">
    <source>
        <dbReference type="RuleBase" id="RU361187"/>
    </source>
</evidence>
<evidence type="ECO:0000256" key="5">
    <source>
        <dbReference type="SAM" id="SignalP"/>
    </source>
</evidence>
<dbReference type="Pfam" id="PF04616">
    <property type="entry name" value="Glyco_hydro_43"/>
    <property type="match status" value="1"/>
</dbReference>
<dbReference type="SUPFAM" id="SSF75005">
    <property type="entry name" value="Arabinanase/levansucrase/invertase"/>
    <property type="match status" value="1"/>
</dbReference>
<keyword evidence="2 4" id="KW-0378">Hydrolase</keyword>
<evidence type="ECO:0000313" key="8">
    <source>
        <dbReference type="Proteomes" id="UP000391834"/>
    </source>
</evidence>